<dbReference type="EMBL" id="JAEKPD010000016">
    <property type="protein sequence ID" value="MBJ3764141.1"/>
    <property type="molecule type" value="Genomic_DNA"/>
</dbReference>
<dbReference type="Proteomes" id="UP000642488">
    <property type="component" value="Unassembled WGS sequence"/>
</dbReference>
<dbReference type="AlphaFoldDB" id="A0A934IJL4"/>
<keyword evidence="2" id="KW-1185">Reference proteome</keyword>
<sequence>MTNLIMPAKRDFGWELKPVTSSHFDIIQKDYGQGGLFHPHARSHAIPPPWLEIPSR</sequence>
<name>A0A934IJL4_9RHOB</name>
<dbReference type="RefSeq" id="WP_198917309.1">
    <property type="nucleotide sequence ID" value="NZ_JAEKPD010000016.1"/>
</dbReference>
<gene>
    <name evidence="1" type="ORF">ILP92_15425</name>
</gene>
<proteinExistence type="predicted"/>
<reference evidence="1" key="1">
    <citation type="submission" date="2020-12" db="EMBL/GenBank/DDBJ databases">
        <title>Bacterial taxonomy.</title>
        <authorList>
            <person name="Pan X."/>
        </authorList>
    </citation>
    <scope>NUCLEOTIDE SEQUENCE</scope>
    <source>
        <strain evidence="1">KCTC 52957</strain>
    </source>
</reference>
<accession>A0A934IJL4</accession>
<evidence type="ECO:0000313" key="1">
    <source>
        <dbReference type="EMBL" id="MBJ3764141.1"/>
    </source>
</evidence>
<protein>
    <submittedName>
        <fullName evidence="1">Uncharacterized protein</fullName>
    </submittedName>
</protein>
<comment type="caution">
    <text evidence="1">The sequence shown here is derived from an EMBL/GenBank/DDBJ whole genome shotgun (WGS) entry which is preliminary data.</text>
</comment>
<organism evidence="1 2">
    <name type="scientific">Palleronia pontilimi</name>
    <dbReference type="NCBI Taxonomy" id="1964209"/>
    <lineage>
        <taxon>Bacteria</taxon>
        <taxon>Pseudomonadati</taxon>
        <taxon>Pseudomonadota</taxon>
        <taxon>Alphaproteobacteria</taxon>
        <taxon>Rhodobacterales</taxon>
        <taxon>Roseobacteraceae</taxon>
        <taxon>Palleronia</taxon>
    </lineage>
</organism>
<evidence type="ECO:0000313" key="2">
    <source>
        <dbReference type="Proteomes" id="UP000642488"/>
    </source>
</evidence>